<evidence type="ECO:0000256" key="5">
    <source>
        <dbReference type="ARBA" id="ARBA00038359"/>
    </source>
</evidence>
<dbReference type="PANTHER" id="PTHR33048:SF131">
    <property type="entry name" value="INTEGRAL MEMBRANE PROTEIN"/>
    <property type="match status" value="1"/>
</dbReference>
<evidence type="ECO:0000313" key="10">
    <source>
        <dbReference type="Proteomes" id="UP001578633"/>
    </source>
</evidence>
<sequence>MSDLRSTTVSVNLTLIGLTSLAISCRIGRKIRILSSFGWHDALATFAASCAIVLSIIQMYATRIGAGLHEKDIDPNNMELLLKLVMASLLFYFSVNWAVKHSLLFFYAELTFEPWARRCIYSMHVIAFSFGFVCVVTSIFQCIPVAKWWDPTIEGYCINLSSFSYFNSIFMLACDLVLYIMPVIFTWNLKLRRHHRIAVNILFAMGGLVLAASATRVYFVHQLATQGDFPFRYAASMICAVVENHLAVIVACAPSIKAVLIRYYPSLQSKFERIISDEGSSGKRSGKAYRTGSSGRATLDPEAGTGHSGEDVKLQIVKTQDVKVERPEVGSRMITGSSGKSEGSLLGRWWRAPNNWNVSVDSGETKDGGK</sequence>
<comment type="caution">
    <text evidence="9">The sequence shown here is derived from an EMBL/GenBank/DDBJ whole genome shotgun (WGS) entry which is preliminary data.</text>
</comment>
<dbReference type="PANTHER" id="PTHR33048">
    <property type="entry name" value="PTH11-LIKE INTEGRAL MEMBRANE PROTEIN (AFU_ORTHOLOGUE AFUA_5G11245)"/>
    <property type="match status" value="1"/>
</dbReference>
<comment type="similarity">
    <text evidence="5">Belongs to the SAT4 family.</text>
</comment>
<feature type="transmembrane region" description="Helical" evidence="7">
    <location>
        <begin position="166"/>
        <end position="185"/>
    </location>
</feature>
<evidence type="ECO:0000256" key="2">
    <source>
        <dbReference type="ARBA" id="ARBA00022692"/>
    </source>
</evidence>
<keyword evidence="10" id="KW-1185">Reference proteome</keyword>
<dbReference type="Pfam" id="PF20684">
    <property type="entry name" value="Fung_rhodopsin"/>
    <property type="match status" value="1"/>
</dbReference>
<feature type="transmembrane region" description="Helical" evidence="7">
    <location>
        <begin position="80"/>
        <end position="99"/>
    </location>
</feature>
<evidence type="ECO:0000256" key="6">
    <source>
        <dbReference type="SAM" id="MobiDB-lite"/>
    </source>
</evidence>
<evidence type="ECO:0000259" key="8">
    <source>
        <dbReference type="Pfam" id="PF20684"/>
    </source>
</evidence>
<keyword evidence="3 7" id="KW-1133">Transmembrane helix</keyword>
<name>A0ABR3UL06_9PLEO</name>
<feature type="transmembrane region" description="Helical" evidence="7">
    <location>
        <begin position="6"/>
        <end position="25"/>
    </location>
</feature>
<organism evidence="9 10">
    <name type="scientific">Alternaria dauci</name>
    <dbReference type="NCBI Taxonomy" id="48095"/>
    <lineage>
        <taxon>Eukaryota</taxon>
        <taxon>Fungi</taxon>
        <taxon>Dikarya</taxon>
        <taxon>Ascomycota</taxon>
        <taxon>Pezizomycotina</taxon>
        <taxon>Dothideomycetes</taxon>
        <taxon>Pleosporomycetidae</taxon>
        <taxon>Pleosporales</taxon>
        <taxon>Pleosporineae</taxon>
        <taxon>Pleosporaceae</taxon>
        <taxon>Alternaria</taxon>
        <taxon>Alternaria sect. Porri</taxon>
    </lineage>
</organism>
<evidence type="ECO:0000256" key="7">
    <source>
        <dbReference type="SAM" id="Phobius"/>
    </source>
</evidence>
<dbReference type="InterPro" id="IPR049326">
    <property type="entry name" value="Rhodopsin_dom_fungi"/>
</dbReference>
<dbReference type="GeneID" id="96084065"/>
<evidence type="ECO:0000256" key="3">
    <source>
        <dbReference type="ARBA" id="ARBA00022989"/>
    </source>
</evidence>
<feature type="transmembrane region" description="Helical" evidence="7">
    <location>
        <begin position="231"/>
        <end position="253"/>
    </location>
</feature>
<accession>A0ABR3UL06</accession>
<feature type="domain" description="Rhodopsin" evidence="8">
    <location>
        <begin position="26"/>
        <end position="260"/>
    </location>
</feature>
<protein>
    <recommendedName>
        <fullName evidence="8">Rhodopsin domain-containing protein</fullName>
    </recommendedName>
</protein>
<dbReference type="Proteomes" id="UP001578633">
    <property type="component" value="Chromosome 3"/>
</dbReference>
<proteinExistence type="inferred from homology"/>
<dbReference type="InterPro" id="IPR052337">
    <property type="entry name" value="SAT4-like"/>
</dbReference>
<gene>
    <name evidence="9" type="ORF">ACET3X_003743</name>
</gene>
<comment type="subcellular location">
    <subcellularLocation>
        <location evidence="1">Membrane</location>
        <topology evidence="1">Multi-pass membrane protein</topology>
    </subcellularLocation>
</comment>
<keyword evidence="4 7" id="KW-0472">Membrane</keyword>
<dbReference type="RefSeq" id="XP_069307721.1">
    <property type="nucleotide sequence ID" value="XM_069450348.1"/>
</dbReference>
<evidence type="ECO:0000256" key="4">
    <source>
        <dbReference type="ARBA" id="ARBA00023136"/>
    </source>
</evidence>
<feature type="transmembrane region" description="Helical" evidence="7">
    <location>
        <begin position="197"/>
        <end position="219"/>
    </location>
</feature>
<reference evidence="9 10" key="1">
    <citation type="submission" date="2024-09" db="EMBL/GenBank/DDBJ databases">
        <title>T2T genomes of carrot and Alternaria dauci and their utility for understanding host-pathogen interaction during carrot leaf blight disease.</title>
        <authorList>
            <person name="Liu W."/>
            <person name="Xu S."/>
            <person name="Ou C."/>
            <person name="Liu X."/>
            <person name="Zhuang F."/>
            <person name="Deng X.W."/>
        </authorList>
    </citation>
    <scope>NUCLEOTIDE SEQUENCE [LARGE SCALE GENOMIC DNA]</scope>
    <source>
        <strain evidence="9 10">A2016</strain>
    </source>
</reference>
<keyword evidence="2 7" id="KW-0812">Transmembrane</keyword>
<feature type="transmembrane region" description="Helical" evidence="7">
    <location>
        <begin position="120"/>
        <end position="146"/>
    </location>
</feature>
<dbReference type="EMBL" id="JBHGVX010000003">
    <property type="protein sequence ID" value="KAL1797137.1"/>
    <property type="molecule type" value="Genomic_DNA"/>
</dbReference>
<evidence type="ECO:0000313" key="9">
    <source>
        <dbReference type="EMBL" id="KAL1797137.1"/>
    </source>
</evidence>
<feature type="region of interest" description="Disordered" evidence="6">
    <location>
        <begin position="278"/>
        <end position="312"/>
    </location>
</feature>
<evidence type="ECO:0000256" key="1">
    <source>
        <dbReference type="ARBA" id="ARBA00004141"/>
    </source>
</evidence>
<dbReference type="PROSITE" id="PS51257">
    <property type="entry name" value="PROKAR_LIPOPROTEIN"/>
    <property type="match status" value="1"/>
</dbReference>
<feature type="transmembrane region" description="Helical" evidence="7">
    <location>
        <begin position="37"/>
        <end position="60"/>
    </location>
</feature>